<dbReference type="AlphaFoldDB" id="A0A060TCT8"/>
<gene>
    <name evidence="2" type="ORF">GNLVRS02_ARAD1D41756g</name>
</gene>
<reference evidence="2" key="1">
    <citation type="submission" date="2014-02" db="EMBL/GenBank/DDBJ databases">
        <authorList>
            <person name="Genoscope - CEA"/>
        </authorList>
    </citation>
    <scope>NUCLEOTIDE SEQUENCE</scope>
    <source>
        <strain evidence="2">LS3</strain>
    </source>
</reference>
<dbReference type="EMBL" id="HG937694">
    <property type="protein sequence ID" value="CDP38753.1"/>
    <property type="molecule type" value="Genomic_DNA"/>
</dbReference>
<feature type="domain" description="AMMECR1" evidence="1">
    <location>
        <begin position="1"/>
        <end position="204"/>
    </location>
</feature>
<sequence>MKSAYAVYAFDALVAKLEHREAHSLLKIASVMGSEAGNVDEDESSPLFVTWNTVVKGGKDVSLRGCIGTFEPLELLSAIPTYSLNSALQDPRFRPIGLKEIPNLECGVTILRQFEKIADPLDWELGTHGIRVAFDPGFGRPSATFLPDVAVEQGWDKEETLMHLAAKAGVPAFTLDGVKHSITEITRYQGAKSSIRYGDYKDIIAKVEAADN</sequence>
<evidence type="ECO:0000313" key="2">
    <source>
        <dbReference type="EMBL" id="CDP38753.1"/>
    </source>
</evidence>
<proteinExistence type="predicted"/>
<dbReference type="NCBIfam" id="TIGR00296">
    <property type="entry name" value="TIGR00296 family protein"/>
    <property type="match status" value="1"/>
</dbReference>
<accession>A0A060TCT8</accession>
<dbReference type="InterPro" id="IPR002733">
    <property type="entry name" value="AMMECR1_domain"/>
</dbReference>
<evidence type="ECO:0000259" key="1">
    <source>
        <dbReference type="PROSITE" id="PS51112"/>
    </source>
</evidence>
<dbReference type="InterPro" id="IPR023473">
    <property type="entry name" value="AMMECR1"/>
</dbReference>
<organism evidence="2">
    <name type="scientific">Blastobotrys adeninivorans</name>
    <name type="common">Yeast</name>
    <name type="synonym">Arxula adeninivorans</name>
    <dbReference type="NCBI Taxonomy" id="409370"/>
    <lineage>
        <taxon>Eukaryota</taxon>
        <taxon>Fungi</taxon>
        <taxon>Dikarya</taxon>
        <taxon>Ascomycota</taxon>
        <taxon>Saccharomycotina</taxon>
        <taxon>Dipodascomycetes</taxon>
        <taxon>Dipodascales</taxon>
        <taxon>Trichomonascaceae</taxon>
        <taxon>Blastobotrys</taxon>
    </lineage>
</organism>
<dbReference type="PANTHER" id="PTHR13016:SF0">
    <property type="entry name" value="AMME SYNDROME CANDIDATE GENE 1 PROTEIN"/>
    <property type="match status" value="1"/>
</dbReference>
<dbReference type="PANTHER" id="PTHR13016">
    <property type="entry name" value="AMMECR1 HOMOLOG"/>
    <property type="match status" value="1"/>
</dbReference>
<name>A0A060TCT8_BLAAD</name>
<dbReference type="PROSITE" id="PS51112">
    <property type="entry name" value="AMMECR1"/>
    <property type="match status" value="1"/>
</dbReference>
<dbReference type="Pfam" id="PF01871">
    <property type="entry name" value="AMMECR1"/>
    <property type="match status" value="1"/>
</dbReference>
<dbReference type="Gene3D" id="3.30.700.20">
    <property type="entry name" value="Hypothetical protein ph0010, domain 1"/>
    <property type="match status" value="1"/>
</dbReference>
<dbReference type="InterPro" id="IPR036071">
    <property type="entry name" value="AMMECR1_dom_sf"/>
</dbReference>
<reference evidence="2" key="2">
    <citation type="submission" date="2014-06" db="EMBL/GenBank/DDBJ databases">
        <title>The complete genome of Blastobotrys (Arxula) adeninivorans LS3 - a yeast of biotechnological interest.</title>
        <authorList>
            <person name="Kunze G."/>
            <person name="Gaillardin C."/>
            <person name="Czernicka M."/>
            <person name="Durrens P."/>
            <person name="Martin T."/>
            <person name="Boer E."/>
            <person name="Gabaldon T."/>
            <person name="Cruz J."/>
            <person name="Talla E."/>
            <person name="Marck C."/>
            <person name="Goffeau A."/>
            <person name="Barbe V."/>
            <person name="Baret P."/>
            <person name="Baronian K."/>
            <person name="Beier S."/>
            <person name="Bleykasten C."/>
            <person name="Bode R."/>
            <person name="Casaregola S."/>
            <person name="Despons L."/>
            <person name="Fairhead C."/>
            <person name="Giersberg M."/>
            <person name="Gierski P."/>
            <person name="Hahnel U."/>
            <person name="Hartmann A."/>
            <person name="Jankowska D."/>
            <person name="Jubin C."/>
            <person name="Jung P."/>
            <person name="Lafontaine I."/>
            <person name="Leh-Louis V."/>
            <person name="Lemaire M."/>
            <person name="Marcet-Houben M."/>
            <person name="Mascher M."/>
            <person name="Morel G."/>
            <person name="Richard G.-F."/>
            <person name="Riechen J."/>
            <person name="Sacerdot C."/>
            <person name="Sarkar A."/>
            <person name="Savel G."/>
            <person name="Schacherer J."/>
            <person name="Sherman D."/>
            <person name="Straub M.-L."/>
            <person name="Stein N."/>
            <person name="Thierry A."/>
            <person name="Trautwein-Schult A."/>
            <person name="Westhof E."/>
            <person name="Worch S."/>
            <person name="Dujon B."/>
            <person name="Souciet J.-L."/>
            <person name="Wincker P."/>
            <person name="Scholz U."/>
            <person name="Neuveglise N."/>
        </authorList>
    </citation>
    <scope>NUCLEOTIDE SEQUENCE</scope>
    <source>
        <strain evidence="2">LS3</strain>
    </source>
</reference>
<protein>
    <submittedName>
        <fullName evidence="2">ARAD1D41756p</fullName>
    </submittedName>
</protein>
<dbReference type="PhylomeDB" id="A0A060TCT8"/>
<dbReference type="InterPro" id="IPR027485">
    <property type="entry name" value="AMMECR1_N"/>
</dbReference>
<dbReference type="SUPFAM" id="SSF143447">
    <property type="entry name" value="AMMECR1-like"/>
    <property type="match status" value="1"/>
</dbReference>